<protein>
    <submittedName>
        <fullName evidence="1">Uncharacterized protein</fullName>
    </submittedName>
</protein>
<dbReference type="EMBL" id="MN813676">
    <property type="protein sequence ID" value="QHB36651.1"/>
    <property type="molecule type" value="Genomic_DNA"/>
</dbReference>
<proteinExistence type="predicted"/>
<name>A0A6B9LC18_9CAUD</name>
<accession>A0A6B9LC18</accession>
<sequence>MTCCNECAYPGNPGVCVEGGTCPCHDTEDDPLARVERRLAAIAARYDYGDGEGEALTREAMARLAYRRKRSGKTCSRCDEFKPMSAFATDPRRPDGLAYSCKGCDAARKREARRTV</sequence>
<organism evidence="1 2">
    <name type="scientific">Arthrobacter phage Adolin</name>
    <dbReference type="NCBI Taxonomy" id="2686213"/>
    <lineage>
        <taxon>Viruses</taxon>
        <taxon>Duplodnaviria</taxon>
        <taxon>Heunggongvirae</taxon>
        <taxon>Uroviricota</taxon>
        <taxon>Caudoviricetes</taxon>
        <taxon>Casidaviridae</taxon>
        <taxon>Manhattanvirus</taxon>
        <taxon>Manhattanvirus drmanhattan</taxon>
    </lineage>
</organism>
<evidence type="ECO:0000313" key="2">
    <source>
        <dbReference type="Proteomes" id="UP000465120"/>
    </source>
</evidence>
<reference evidence="2" key="1">
    <citation type="submission" date="2019-12" db="EMBL/GenBank/DDBJ databases">
        <authorList>
            <person name="Case Z.W."/>
            <person name="Garlena R.A."/>
            <person name="Russell D.A."/>
            <person name="Pope W.H."/>
            <person name="Jacobs-Sera D."/>
            <person name="Hatfull G.F."/>
        </authorList>
    </citation>
    <scope>NUCLEOTIDE SEQUENCE [LARGE SCALE GENOMIC DNA]</scope>
</reference>
<evidence type="ECO:0000313" key="1">
    <source>
        <dbReference type="EMBL" id="QHB36651.1"/>
    </source>
</evidence>
<gene>
    <name evidence="1" type="primary">69</name>
    <name evidence="1" type="ORF">SEA_ADOLIN_69</name>
</gene>
<dbReference type="Proteomes" id="UP000465120">
    <property type="component" value="Segment"/>
</dbReference>